<dbReference type="STRING" id="6293.A0A183XKQ7"/>
<sequence length="227" mass="26019">MKLNRIDLQMLFPKFKLYSSNNQQTGTLARLMFKIANVPYEDISINREEQWNNIRNETALETLPILEIDDVKLSGQTAICRHLAWRFGLSGQNATSDALLDMFADLLLEAQVSVFGSTGDDNNIYTDIVIADDIKLKGVHNRVASIIEKQLTQNNTSYLIGEEITWVDLMIYTFFNSLMDHEKNVNLDRYPLTKYMYERISQLTELGNYCQQKLDANSNAVQITDCS</sequence>
<dbReference type="GO" id="GO:0006749">
    <property type="term" value="P:glutathione metabolic process"/>
    <property type="evidence" value="ECO:0007669"/>
    <property type="project" value="TreeGrafter"/>
</dbReference>
<dbReference type="EMBL" id="UYWW01000420">
    <property type="protein sequence ID" value="VDM08421.1"/>
    <property type="molecule type" value="Genomic_DNA"/>
</dbReference>
<gene>
    <name evidence="3" type="ORF">WBA_LOCUS1807</name>
</gene>
<evidence type="ECO:0000313" key="3">
    <source>
        <dbReference type="EMBL" id="VDM08421.1"/>
    </source>
</evidence>
<dbReference type="Pfam" id="PF13417">
    <property type="entry name" value="GST_N_3"/>
    <property type="match status" value="1"/>
</dbReference>
<dbReference type="WBParaSite" id="maker-PairedContig_1304-snap-gene-0.3-mRNA-1">
    <property type="protein sequence ID" value="maker-PairedContig_1304-snap-gene-0.3-mRNA-1"/>
    <property type="gene ID" value="maker-PairedContig_1304-snap-gene-0.3"/>
</dbReference>
<reference evidence="5" key="1">
    <citation type="submission" date="2016-11" db="UniProtKB">
        <authorList>
            <consortium name="WormBaseParasite"/>
        </authorList>
    </citation>
    <scope>IDENTIFICATION</scope>
    <source>
        <strain evidence="5">pt0022</strain>
    </source>
</reference>
<dbReference type="Gene3D" id="1.20.1050.10">
    <property type="match status" value="1"/>
</dbReference>
<dbReference type="CDD" id="cd03192">
    <property type="entry name" value="GST_C_Sigma_like"/>
    <property type="match status" value="1"/>
</dbReference>
<proteinExistence type="predicted"/>
<dbReference type="SUPFAM" id="SSF47616">
    <property type="entry name" value="GST C-terminal domain-like"/>
    <property type="match status" value="1"/>
</dbReference>
<name>A0A183XKQ7_WUCBA</name>
<evidence type="ECO:0000259" key="2">
    <source>
        <dbReference type="PROSITE" id="PS50405"/>
    </source>
</evidence>
<accession>A0A183XKQ7</accession>
<keyword evidence="4" id="KW-1185">Reference proteome</keyword>
<dbReference type="InterPro" id="IPR036249">
    <property type="entry name" value="Thioredoxin-like_sf"/>
</dbReference>
<dbReference type="PROSITE" id="PS50405">
    <property type="entry name" value="GST_CTER"/>
    <property type="match status" value="1"/>
</dbReference>
<dbReference type="InterPro" id="IPR050213">
    <property type="entry name" value="GST_superfamily"/>
</dbReference>
<organism evidence="5">
    <name type="scientific">Wuchereria bancrofti</name>
    <dbReference type="NCBI Taxonomy" id="6293"/>
    <lineage>
        <taxon>Eukaryota</taxon>
        <taxon>Metazoa</taxon>
        <taxon>Ecdysozoa</taxon>
        <taxon>Nematoda</taxon>
        <taxon>Chromadorea</taxon>
        <taxon>Rhabditida</taxon>
        <taxon>Spirurina</taxon>
        <taxon>Spiruromorpha</taxon>
        <taxon>Filarioidea</taxon>
        <taxon>Onchocercidae</taxon>
        <taxon>Wuchereria</taxon>
    </lineage>
</organism>
<dbReference type="InterPro" id="IPR004045">
    <property type="entry name" value="Glutathione_S-Trfase_N"/>
</dbReference>
<dbReference type="GO" id="GO:0004364">
    <property type="term" value="F:glutathione transferase activity"/>
    <property type="evidence" value="ECO:0007669"/>
    <property type="project" value="TreeGrafter"/>
</dbReference>
<evidence type="ECO:0000313" key="5">
    <source>
        <dbReference type="WBParaSite" id="maker-PairedContig_1304-snap-gene-0.3-mRNA-1"/>
    </source>
</evidence>
<protein>
    <recommendedName>
        <fullName evidence="6">Glutathione S-transferase</fullName>
    </recommendedName>
</protein>
<dbReference type="PANTHER" id="PTHR11571">
    <property type="entry name" value="GLUTATHIONE S-TRANSFERASE"/>
    <property type="match status" value="1"/>
</dbReference>
<dbReference type="OrthoDB" id="414243at2759"/>
<dbReference type="SFLD" id="SFLDS00019">
    <property type="entry name" value="Glutathione_Transferase_(cytos"/>
    <property type="match status" value="1"/>
</dbReference>
<evidence type="ECO:0008006" key="6">
    <source>
        <dbReference type="Google" id="ProtNLM"/>
    </source>
</evidence>
<evidence type="ECO:0000313" key="4">
    <source>
        <dbReference type="Proteomes" id="UP000270924"/>
    </source>
</evidence>
<dbReference type="PROSITE" id="PS50404">
    <property type="entry name" value="GST_NTER"/>
    <property type="match status" value="1"/>
</dbReference>
<reference evidence="3 4" key="2">
    <citation type="submission" date="2018-11" db="EMBL/GenBank/DDBJ databases">
        <authorList>
            <consortium name="Pathogen Informatics"/>
        </authorList>
    </citation>
    <scope>NUCLEOTIDE SEQUENCE [LARGE SCALE GENOMIC DNA]</scope>
</reference>
<dbReference type="AlphaFoldDB" id="A0A183XKQ7"/>
<dbReference type="InterPro" id="IPR040079">
    <property type="entry name" value="Glutathione_S-Trfase"/>
</dbReference>
<dbReference type="InterPro" id="IPR010987">
    <property type="entry name" value="Glutathione-S-Trfase_C-like"/>
</dbReference>
<dbReference type="InterPro" id="IPR004046">
    <property type="entry name" value="GST_C"/>
</dbReference>
<dbReference type="Proteomes" id="UP000270924">
    <property type="component" value="Unassembled WGS sequence"/>
</dbReference>
<feature type="domain" description="GST C-terminal" evidence="2">
    <location>
        <begin position="89"/>
        <end position="223"/>
    </location>
</feature>
<evidence type="ECO:0000259" key="1">
    <source>
        <dbReference type="PROSITE" id="PS50404"/>
    </source>
</evidence>
<dbReference type="FunCoup" id="A0A183XKQ7">
    <property type="interactions" value="108"/>
</dbReference>
<dbReference type="Gene3D" id="3.40.30.10">
    <property type="entry name" value="Glutaredoxin"/>
    <property type="match status" value="1"/>
</dbReference>
<feature type="domain" description="GST N-terminal" evidence="1">
    <location>
        <begin position="13"/>
        <end position="91"/>
    </location>
</feature>
<dbReference type="InterPro" id="IPR036282">
    <property type="entry name" value="Glutathione-S-Trfase_C_sf"/>
</dbReference>
<dbReference type="SUPFAM" id="SSF52833">
    <property type="entry name" value="Thioredoxin-like"/>
    <property type="match status" value="1"/>
</dbReference>
<dbReference type="Pfam" id="PF14497">
    <property type="entry name" value="GST_C_3"/>
    <property type="match status" value="1"/>
</dbReference>
<dbReference type="OMA" id="IGEEITW"/>
<dbReference type="PANTHER" id="PTHR11571:SF150">
    <property type="entry name" value="GLUTATHIONE S-TRANSFERASE"/>
    <property type="match status" value="1"/>
</dbReference>